<dbReference type="Proteomes" id="UP000265520">
    <property type="component" value="Unassembled WGS sequence"/>
</dbReference>
<accession>A0A392U2U6</accession>
<sequence>MASKIISTSSSHFTAPSGLYPPVKVGGLCFMNRSNLPHSPFP</sequence>
<comment type="caution">
    <text evidence="1">The sequence shown here is derived from an EMBL/GenBank/DDBJ whole genome shotgun (WGS) entry which is preliminary data.</text>
</comment>
<protein>
    <submittedName>
        <fullName evidence="1">Uncharacterized protein</fullName>
    </submittedName>
</protein>
<evidence type="ECO:0000313" key="1">
    <source>
        <dbReference type="EMBL" id="MCI67632.1"/>
    </source>
</evidence>
<evidence type="ECO:0000313" key="2">
    <source>
        <dbReference type="Proteomes" id="UP000265520"/>
    </source>
</evidence>
<reference evidence="1 2" key="1">
    <citation type="journal article" date="2018" name="Front. Plant Sci.">
        <title>Red Clover (Trifolium pratense) and Zigzag Clover (T. medium) - A Picture of Genomic Similarities and Differences.</title>
        <authorList>
            <person name="Dluhosova J."/>
            <person name="Istvanek J."/>
            <person name="Nedelnik J."/>
            <person name="Repkova J."/>
        </authorList>
    </citation>
    <scope>NUCLEOTIDE SEQUENCE [LARGE SCALE GENOMIC DNA]</scope>
    <source>
        <strain evidence="2">cv. 10/8</strain>
        <tissue evidence="1">Leaf</tissue>
    </source>
</reference>
<organism evidence="1 2">
    <name type="scientific">Trifolium medium</name>
    <dbReference type="NCBI Taxonomy" id="97028"/>
    <lineage>
        <taxon>Eukaryota</taxon>
        <taxon>Viridiplantae</taxon>
        <taxon>Streptophyta</taxon>
        <taxon>Embryophyta</taxon>
        <taxon>Tracheophyta</taxon>
        <taxon>Spermatophyta</taxon>
        <taxon>Magnoliopsida</taxon>
        <taxon>eudicotyledons</taxon>
        <taxon>Gunneridae</taxon>
        <taxon>Pentapetalae</taxon>
        <taxon>rosids</taxon>
        <taxon>fabids</taxon>
        <taxon>Fabales</taxon>
        <taxon>Fabaceae</taxon>
        <taxon>Papilionoideae</taxon>
        <taxon>50 kb inversion clade</taxon>
        <taxon>NPAAA clade</taxon>
        <taxon>Hologalegina</taxon>
        <taxon>IRL clade</taxon>
        <taxon>Trifolieae</taxon>
        <taxon>Trifolium</taxon>
    </lineage>
</organism>
<proteinExistence type="predicted"/>
<feature type="non-terminal residue" evidence="1">
    <location>
        <position position="42"/>
    </location>
</feature>
<keyword evidence="2" id="KW-1185">Reference proteome</keyword>
<dbReference type="AlphaFoldDB" id="A0A392U2U6"/>
<dbReference type="EMBL" id="LXQA010720827">
    <property type="protein sequence ID" value="MCI67632.1"/>
    <property type="molecule type" value="Genomic_DNA"/>
</dbReference>
<name>A0A392U2U6_9FABA</name>